<evidence type="ECO:0000256" key="2">
    <source>
        <dbReference type="ARBA" id="ARBA00004123"/>
    </source>
</evidence>
<evidence type="ECO:0000256" key="12">
    <source>
        <dbReference type="ARBA" id="ARBA00022833"/>
    </source>
</evidence>
<accession>A0ABD2MV31</accession>
<evidence type="ECO:0000256" key="4">
    <source>
        <dbReference type="ARBA" id="ARBA00004906"/>
    </source>
</evidence>
<feature type="domain" description="RING-type" evidence="19">
    <location>
        <begin position="192"/>
        <end position="233"/>
    </location>
</feature>
<evidence type="ECO:0000259" key="19">
    <source>
        <dbReference type="PROSITE" id="PS50089"/>
    </source>
</evidence>
<gene>
    <name evidence="20" type="ORF">HHI36_009053</name>
</gene>
<dbReference type="InterPro" id="IPR017907">
    <property type="entry name" value="Znf_RING_CS"/>
</dbReference>
<keyword evidence="11" id="KW-0833">Ubl conjugation pathway</keyword>
<dbReference type="PROSITE" id="PS50089">
    <property type="entry name" value="ZF_RING_2"/>
    <property type="match status" value="1"/>
</dbReference>
<dbReference type="InterPro" id="IPR001841">
    <property type="entry name" value="Znf_RING"/>
</dbReference>
<keyword evidence="9" id="KW-0479">Metal-binding</keyword>
<dbReference type="PANTHER" id="PTHR12983:SF9">
    <property type="entry name" value="E3 UBIQUITIN-PROTEIN LIGASE RNF10"/>
    <property type="match status" value="1"/>
</dbReference>
<dbReference type="EMBL" id="JABFTP020000021">
    <property type="protein sequence ID" value="KAL3269996.1"/>
    <property type="molecule type" value="Genomic_DNA"/>
</dbReference>
<evidence type="ECO:0000256" key="16">
    <source>
        <dbReference type="PROSITE-ProRule" id="PRU00175"/>
    </source>
</evidence>
<dbReference type="AlphaFoldDB" id="A0ABD2MV31"/>
<reference evidence="20 21" key="1">
    <citation type="journal article" date="2021" name="BMC Biol.">
        <title>Horizontally acquired antibacterial genes associated with adaptive radiation of ladybird beetles.</title>
        <authorList>
            <person name="Li H.S."/>
            <person name="Tang X.F."/>
            <person name="Huang Y.H."/>
            <person name="Xu Z.Y."/>
            <person name="Chen M.L."/>
            <person name="Du X.Y."/>
            <person name="Qiu B.Y."/>
            <person name="Chen P.T."/>
            <person name="Zhang W."/>
            <person name="Slipinski A."/>
            <person name="Escalona H.E."/>
            <person name="Waterhouse R.M."/>
            <person name="Zwick A."/>
            <person name="Pang H."/>
        </authorList>
    </citation>
    <scope>NUCLEOTIDE SEQUENCE [LARGE SCALE GENOMIC DNA]</scope>
    <source>
        <strain evidence="20">SYSU2018</strain>
    </source>
</reference>
<dbReference type="EC" id="2.3.2.27" evidence="6"/>
<dbReference type="GO" id="GO:0045893">
    <property type="term" value="P:positive regulation of DNA-templated transcription"/>
    <property type="evidence" value="ECO:0007669"/>
    <property type="project" value="UniProtKB-ARBA"/>
</dbReference>
<evidence type="ECO:0000256" key="11">
    <source>
        <dbReference type="ARBA" id="ARBA00022786"/>
    </source>
</evidence>
<dbReference type="PANTHER" id="PTHR12983">
    <property type="entry name" value="RING FINGER 10 FAMILY MEMBER"/>
    <property type="match status" value="1"/>
</dbReference>
<dbReference type="Gene3D" id="3.30.40.10">
    <property type="entry name" value="Zinc/RING finger domain, C3HC4 (zinc finger)"/>
    <property type="match status" value="1"/>
</dbReference>
<dbReference type="InterPro" id="IPR013083">
    <property type="entry name" value="Znf_RING/FYVE/PHD"/>
</dbReference>
<evidence type="ECO:0000256" key="10">
    <source>
        <dbReference type="ARBA" id="ARBA00022771"/>
    </source>
</evidence>
<feature type="compositionally biased region" description="Basic residues" evidence="18">
    <location>
        <begin position="652"/>
        <end position="662"/>
    </location>
</feature>
<evidence type="ECO:0000256" key="14">
    <source>
        <dbReference type="ARBA" id="ARBA00035131"/>
    </source>
</evidence>
<evidence type="ECO:0000313" key="21">
    <source>
        <dbReference type="Proteomes" id="UP001516400"/>
    </source>
</evidence>
<dbReference type="InterPro" id="IPR039739">
    <property type="entry name" value="MAG2/RNF10"/>
</dbReference>
<keyword evidence="17" id="KW-0175">Coiled coil</keyword>
<evidence type="ECO:0000256" key="7">
    <source>
        <dbReference type="ARBA" id="ARBA00022490"/>
    </source>
</evidence>
<dbReference type="Proteomes" id="UP001516400">
    <property type="component" value="Unassembled WGS sequence"/>
</dbReference>
<comment type="caution">
    <text evidence="20">The sequence shown here is derived from an EMBL/GenBank/DDBJ whole genome shotgun (WGS) entry which is preliminary data.</text>
</comment>
<dbReference type="SUPFAM" id="SSF57850">
    <property type="entry name" value="RING/U-box"/>
    <property type="match status" value="1"/>
</dbReference>
<protein>
    <recommendedName>
        <fullName evidence="14">E3 ubiquitin-protein ligase RNF10</fullName>
        <ecNumber evidence="6">2.3.2.27</ecNumber>
    </recommendedName>
    <alternativeName>
        <fullName evidence="15">RING finger protein 10</fullName>
    </alternativeName>
</protein>
<evidence type="ECO:0000256" key="6">
    <source>
        <dbReference type="ARBA" id="ARBA00012483"/>
    </source>
</evidence>
<dbReference type="GO" id="GO:0005634">
    <property type="term" value="C:nucleus"/>
    <property type="evidence" value="ECO:0007669"/>
    <property type="project" value="UniProtKB-SubCell"/>
</dbReference>
<evidence type="ECO:0000256" key="1">
    <source>
        <dbReference type="ARBA" id="ARBA00000900"/>
    </source>
</evidence>
<comment type="pathway">
    <text evidence="4">Protein modification; protein ubiquitination.</text>
</comment>
<dbReference type="FunFam" id="3.30.40.10:FF:000112">
    <property type="entry name" value="RING finger protein 10"/>
    <property type="match status" value="1"/>
</dbReference>
<dbReference type="PROSITE" id="PS00518">
    <property type="entry name" value="ZF_RING_1"/>
    <property type="match status" value="1"/>
</dbReference>
<keyword evidence="13" id="KW-0539">Nucleus</keyword>
<keyword evidence="8" id="KW-0808">Transferase</keyword>
<evidence type="ECO:0000313" key="20">
    <source>
        <dbReference type="EMBL" id="KAL3269996.1"/>
    </source>
</evidence>
<keyword evidence="21" id="KW-1185">Reference proteome</keyword>
<dbReference type="GO" id="GO:0061630">
    <property type="term" value="F:ubiquitin protein ligase activity"/>
    <property type="evidence" value="ECO:0007669"/>
    <property type="project" value="UniProtKB-EC"/>
</dbReference>
<evidence type="ECO:0000256" key="15">
    <source>
        <dbReference type="ARBA" id="ARBA00035390"/>
    </source>
</evidence>
<feature type="region of interest" description="Disordered" evidence="18">
    <location>
        <begin position="640"/>
        <end position="675"/>
    </location>
</feature>
<feature type="region of interest" description="Disordered" evidence="18">
    <location>
        <begin position="1"/>
        <end position="80"/>
    </location>
</feature>
<keyword evidence="7" id="KW-0963">Cytoplasm</keyword>
<evidence type="ECO:0000256" key="17">
    <source>
        <dbReference type="SAM" id="Coils"/>
    </source>
</evidence>
<feature type="coiled-coil region" evidence="17">
    <location>
        <begin position="478"/>
        <end position="506"/>
    </location>
</feature>
<feature type="compositionally biased region" description="Polar residues" evidence="18">
    <location>
        <begin position="666"/>
        <end position="675"/>
    </location>
</feature>
<keyword evidence="10 16" id="KW-0863">Zinc-finger</keyword>
<comment type="subcellular location">
    <subcellularLocation>
        <location evidence="3">Cytoplasm</location>
    </subcellularLocation>
    <subcellularLocation>
        <location evidence="2">Nucleus</location>
    </subcellularLocation>
</comment>
<evidence type="ECO:0000256" key="8">
    <source>
        <dbReference type="ARBA" id="ARBA00022679"/>
    </source>
</evidence>
<dbReference type="CDD" id="cd16536">
    <property type="entry name" value="RING-HC_RNF10"/>
    <property type="match status" value="1"/>
</dbReference>
<comment type="similarity">
    <text evidence="5">Belongs to the RNF10 family.</text>
</comment>
<evidence type="ECO:0000256" key="9">
    <source>
        <dbReference type="ARBA" id="ARBA00022723"/>
    </source>
</evidence>
<evidence type="ECO:0000256" key="18">
    <source>
        <dbReference type="SAM" id="MobiDB-lite"/>
    </source>
</evidence>
<evidence type="ECO:0000256" key="13">
    <source>
        <dbReference type="ARBA" id="ARBA00023242"/>
    </source>
</evidence>
<sequence length="675" mass="77057">MEKKSGRSVQPLSKGIAFEKKNQDSNNGKLYAKGTHRRESASGNLPVKAEPTRKLQPQRIKSSDKRPRARGRPDALARNEASCVEENQCELGSVSQPGSKKQSLNHLLNFTYAPRSGETHHFGSRGSHFRNGNHSLFVKKHKYIKEHFLQANCQFIVNTSGDYKQYLNDPDALVEWNFIEQINVQVNDSPSCPICLHPPAAAKITRCGHIYCWCCILHFLSLCDKPDHKCPICYENVCKEDLKSVVIIPHNTFNIGETITFKLMKRSENSLTPYPADDKVVKENHLMSFSEEQPNKIYSKLLLAQNQDILSIIDREMGELQYQLETEEESEQIFIEEAIIYLKERETRVISDHFHDLELTKYTLPEENVDIFVEPTSEKCLEKQMDSKCIYFYQACDGQHIYIHSINVRMLKHTYGSLEHAPNTLTARILAKEVDSMSEDYRKRYKYLAHLPVTCCFDTVEIELGVPIVSQETLDIFKDELDRRKKQRAKKAKEEKQRERRITIEENKKIYNKSPMMHISLESPQQFPTFGSKLEEVEEIATNIDLNQPNCSSQEYSGPSFAKMAAATKVSSWPGLKTSSAAFNISTTKKLTPLSTISGSRHKVNEDHTDDLESSEYEFSESRATFGDAIAQAFEKVAQNDMSPESFCPGDKRKKKKKKNKHNILVATSSGYSGN</sequence>
<evidence type="ECO:0000256" key="3">
    <source>
        <dbReference type="ARBA" id="ARBA00004496"/>
    </source>
</evidence>
<comment type="catalytic activity">
    <reaction evidence="1">
        <text>S-ubiquitinyl-[E2 ubiquitin-conjugating enzyme]-L-cysteine + [acceptor protein]-L-lysine = [E2 ubiquitin-conjugating enzyme]-L-cysteine + N(6)-ubiquitinyl-[acceptor protein]-L-lysine.</text>
        <dbReference type="EC" id="2.3.2.27"/>
    </reaction>
</comment>
<keyword evidence="12" id="KW-0862">Zinc</keyword>
<organism evidence="20 21">
    <name type="scientific">Cryptolaemus montrouzieri</name>
    <dbReference type="NCBI Taxonomy" id="559131"/>
    <lineage>
        <taxon>Eukaryota</taxon>
        <taxon>Metazoa</taxon>
        <taxon>Ecdysozoa</taxon>
        <taxon>Arthropoda</taxon>
        <taxon>Hexapoda</taxon>
        <taxon>Insecta</taxon>
        <taxon>Pterygota</taxon>
        <taxon>Neoptera</taxon>
        <taxon>Endopterygota</taxon>
        <taxon>Coleoptera</taxon>
        <taxon>Polyphaga</taxon>
        <taxon>Cucujiformia</taxon>
        <taxon>Coccinelloidea</taxon>
        <taxon>Coccinellidae</taxon>
        <taxon>Scymninae</taxon>
        <taxon>Scymnini</taxon>
        <taxon>Cryptolaemus</taxon>
    </lineage>
</organism>
<name>A0ABD2MV31_9CUCU</name>
<proteinExistence type="inferred from homology"/>
<feature type="compositionally biased region" description="Basic and acidic residues" evidence="18">
    <location>
        <begin position="61"/>
        <end position="77"/>
    </location>
</feature>
<dbReference type="GO" id="GO:0005737">
    <property type="term" value="C:cytoplasm"/>
    <property type="evidence" value="ECO:0007669"/>
    <property type="project" value="UniProtKB-SubCell"/>
</dbReference>
<dbReference type="GO" id="GO:0008270">
    <property type="term" value="F:zinc ion binding"/>
    <property type="evidence" value="ECO:0007669"/>
    <property type="project" value="UniProtKB-KW"/>
</dbReference>
<evidence type="ECO:0000256" key="5">
    <source>
        <dbReference type="ARBA" id="ARBA00008117"/>
    </source>
</evidence>
<dbReference type="SMART" id="SM00184">
    <property type="entry name" value="RING"/>
    <property type="match status" value="1"/>
</dbReference>